<dbReference type="WBParaSite" id="JU765_v2.g4925.t1">
    <property type="protein sequence ID" value="JU765_v2.g4925.t1"/>
    <property type="gene ID" value="JU765_v2.g4925"/>
</dbReference>
<proteinExistence type="predicted"/>
<dbReference type="Proteomes" id="UP000887576">
    <property type="component" value="Unplaced"/>
</dbReference>
<sequence length="629" mass="68339">MDTISLMQQLLPHLQASQSSSTTSAAKFSSQLTQRPLMNPNPPFGLIKISPTTAVVDANTGLPTAAVAESPSLLGLMSATEAALPPETASTSGGMSSASSTASNIVNYMAAVQAAAALQSDILHSAFRTPFPTQPSPSSSASSDSFLTLALNSFVSPSENSSDGSKCDNNSKSGSTDSCRTGLLCQVCSDTASGFHYGVFACEGCKGFFRRSIQQKISYRPCSKSQQCAIVRNNRNRCQYCRLKKCIAVGMSRDAVRFGRVPKREKVKMVEEMQKASARSLVDSMTFELEDEQALATAIDWGFQEFGDTIKSEMAYGAVSKNCGVSVSERMDYLLKNFSAMANGGLDALLKNECPLKSVAYLPLTKAVVTFSESIRGFLLLFQNDRVRILKNSIFQVLLLRLISLKTENSDYLYNTEIQRLSAESSSKLNAESIAEFARKFRSLNLNDRQTALFSALVMCQAEINCNSAASFEISQANLVKMLQDKLWFALQKTFIGYNAIDITILIQNLFSILNDLKKLNELHEQRLKGVTYNGQLPGTGLCKNETSLIDGSPILKKSSETPVIKSEVPTTCPSNLSSSKSSTDDLSSIRERHPTVSFLLSSKPKTEPSSEDEPLNLCVKDKPVASTP</sequence>
<evidence type="ECO:0000313" key="2">
    <source>
        <dbReference type="WBParaSite" id="JU765_v2.g4925.t1"/>
    </source>
</evidence>
<evidence type="ECO:0000313" key="1">
    <source>
        <dbReference type="Proteomes" id="UP000887576"/>
    </source>
</evidence>
<reference evidence="2" key="1">
    <citation type="submission" date="2022-11" db="UniProtKB">
        <authorList>
            <consortium name="WormBaseParasite"/>
        </authorList>
    </citation>
    <scope>IDENTIFICATION</scope>
</reference>
<accession>A0AC34RAN8</accession>
<organism evidence="1 2">
    <name type="scientific">Panagrolaimus sp. JU765</name>
    <dbReference type="NCBI Taxonomy" id="591449"/>
    <lineage>
        <taxon>Eukaryota</taxon>
        <taxon>Metazoa</taxon>
        <taxon>Ecdysozoa</taxon>
        <taxon>Nematoda</taxon>
        <taxon>Chromadorea</taxon>
        <taxon>Rhabditida</taxon>
        <taxon>Tylenchina</taxon>
        <taxon>Panagrolaimomorpha</taxon>
        <taxon>Panagrolaimoidea</taxon>
        <taxon>Panagrolaimidae</taxon>
        <taxon>Panagrolaimus</taxon>
    </lineage>
</organism>
<name>A0AC34RAN8_9BILA</name>
<protein>
    <submittedName>
        <fullName evidence="2">Uncharacterized protein</fullName>
    </submittedName>
</protein>